<reference evidence="3 4" key="1">
    <citation type="journal article" date="2011" name="Proc. Natl. Acad. Sci. U.S.A.">
        <title>Evolutionary erosion of yeast sex chromosomes by mating-type switching accidents.</title>
        <authorList>
            <person name="Gordon J.L."/>
            <person name="Armisen D."/>
            <person name="Proux-Wera E."/>
            <person name="Oheigeartaigh S.S."/>
            <person name="Byrne K.P."/>
            <person name="Wolfe K.H."/>
        </authorList>
    </citation>
    <scope>NUCLEOTIDE SEQUENCE [LARGE SCALE GENOMIC DNA]</scope>
    <source>
        <strain evidence="4">ATCC MYA-139 / BCRC 22969 / CBS 8797 / CCRC 22969 / KCTC 17520 / NBRC 10181 / NCYC 3082</strain>
    </source>
</reference>
<dbReference type="Proteomes" id="UP000006310">
    <property type="component" value="Chromosome 11"/>
</dbReference>
<name>J7SB00_HUIN7</name>
<reference evidence="4" key="2">
    <citation type="submission" date="2012-08" db="EMBL/GenBank/DDBJ databases">
        <title>Genome sequence of Kazachstania naganishii.</title>
        <authorList>
            <person name="Gordon J.L."/>
            <person name="Armisen D."/>
            <person name="Proux-Wera E."/>
            <person name="OhEigeartaigh S.S."/>
            <person name="Byrne K.P."/>
            <person name="Wolfe K.H."/>
        </authorList>
    </citation>
    <scope>NUCLEOTIDE SEQUENCE [LARGE SCALE GENOMIC DNA]</scope>
    <source>
        <strain evidence="4">ATCC MYA-139 / BCRC 22969 / CBS 8797 / CCRC 22969 / KCTC 17520 / NBRC 10181 / NCYC 3082</strain>
    </source>
</reference>
<feature type="region of interest" description="Disordered" evidence="1">
    <location>
        <begin position="1"/>
        <end position="70"/>
    </location>
</feature>
<evidence type="ECO:0000256" key="1">
    <source>
        <dbReference type="SAM" id="MobiDB-lite"/>
    </source>
</evidence>
<dbReference type="InterPro" id="IPR039905">
    <property type="entry name" value="CD2BP2/Lin1"/>
</dbReference>
<dbReference type="OMA" id="YEMQYWK"/>
<evidence type="ECO:0000313" key="3">
    <source>
        <dbReference type="EMBL" id="CCK72611.1"/>
    </source>
</evidence>
<keyword evidence="4" id="KW-1185">Reference proteome</keyword>
<gene>
    <name evidence="3" type="primary">KNAG0K02480</name>
    <name evidence="3" type="ordered locus">KNAG_0K02480</name>
</gene>
<feature type="compositionally biased region" description="Basic and acidic residues" evidence="1">
    <location>
        <begin position="60"/>
        <end position="70"/>
    </location>
</feature>
<dbReference type="KEGG" id="kng:KNAG_0K02480"/>
<dbReference type="AlphaFoldDB" id="J7SB00"/>
<proteinExistence type="predicted"/>
<feature type="domain" description="GYF" evidence="2">
    <location>
        <begin position="250"/>
        <end position="307"/>
    </location>
</feature>
<dbReference type="EMBL" id="HE978324">
    <property type="protein sequence ID" value="CCK72611.1"/>
    <property type="molecule type" value="Genomic_DNA"/>
</dbReference>
<dbReference type="InterPro" id="IPR035445">
    <property type="entry name" value="GYF-like_dom_sf"/>
</dbReference>
<dbReference type="eggNOG" id="KOG2950">
    <property type="taxonomic scope" value="Eukaryota"/>
</dbReference>
<dbReference type="STRING" id="1071383.J7SB00"/>
<dbReference type="GO" id="GO:0005682">
    <property type="term" value="C:U5 snRNP"/>
    <property type="evidence" value="ECO:0007669"/>
    <property type="project" value="InterPro"/>
</dbReference>
<dbReference type="SUPFAM" id="SSF55277">
    <property type="entry name" value="GYF domain"/>
    <property type="match status" value="1"/>
</dbReference>
<evidence type="ECO:0000313" key="4">
    <source>
        <dbReference type="Proteomes" id="UP000006310"/>
    </source>
</evidence>
<protein>
    <recommendedName>
        <fullName evidence="2">GYF domain-containing protein</fullName>
    </recommendedName>
</protein>
<dbReference type="RefSeq" id="XP_022466856.1">
    <property type="nucleotide sequence ID" value="XM_022610573.1"/>
</dbReference>
<dbReference type="GeneID" id="34528378"/>
<dbReference type="HOGENOM" id="CLU_065846_1_0_1"/>
<organism evidence="3 4">
    <name type="scientific">Huiozyma naganishii (strain ATCC MYA-139 / BCRC 22969 / CBS 8797 / KCTC 17520 / NBRC 10181 / NCYC 3082 / Yp74L-3)</name>
    <name type="common">Yeast</name>
    <name type="synonym">Kazachstania naganishii</name>
    <dbReference type="NCBI Taxonomy" id="1071383"/>
    <lineage>
        <taxon>Eukaryota</taxon>
        <taxon>Fungi</taxon>
        <taxon>Dikarya</taxon>
        <taxon>Ascomycota</taxon>
        <taxon>Saccharomycotina</taxon>
        <taxon>Saccharomycetes</taxon>
        <taxon>Saccharomycetales</taxon>
        <taxon>Saccharomycetaceae</taxon>
        <taxon>Huiozyma</taxon>
    </lineage>
</organism>
<dbReference type="SMART" id="SM00444">
    <property type="entry name" value="GYF"/>
    <property type="match status" value="1"/>
</dbReference>
<evidence type="ECO:0000259" key="2">
    <source>
        <dbReference type="SMART" id="SM00444"/>
    </source>
</evidence>
<dbReference type="InterPro" id="IPR003169">
    <property type="entry name" value="GYF"/>
</dbReference>
<dbReference type="OrthoDB" id="331341at2759"/>
<dbReference type="PANTHER" id="PTHR13138">
    <property type="entry name" value="PROTEIN LIN1"/>
    <property type="match status" value="1"/>
</dbReference>
<sequence length="307" mass="35229">MGDLLAKGKRRSSSSDGVDGVSDLKRRKRTGEGESLPDDSGSGSQSDSDDENAAQLMDMEEFKRENLEDLEKESTVAVADSHLEPFNLAEDLEHGVFDKDGNYIPQASDDEAEEQDAWIGEVEDVEAVAEAQRSRQSLLREKQRTQQRARRKLMTEEALVRLLYCVDKHETIMYTLARYSKLRQTAKKLQSPGLIRQGIDNAIDLLTDLISLLEQKGMEDIYSWDRTKIHEVIKEESIDGKDPVDNYAQKTWDFKWSHSPSKVHGVYSNYEMQHWKQTAFNDNVIVKYHEDNDKIDSWLFVGCLEFM</sequence>
<dbReference type="Pfam" id="PF02213">
    <property type="entry name" value="GYF"/>
    <property type="match status" value="1"/>
</dbReference>
<accession>J7SB00</accession>
<dbReference type="PANTHER" id="PTHR13138:SF3">
    <property type="entry name" value="CD2 ANTIGEN CYTOPLASMIC TAIL-BINDING PROTEIN 2"/>
    <property type="match status" value="1"/>
</dbReference>
<dbReference type="Gene3D" id="3.30.1490.40">
    <property type="match status" value="1"/>
</dbReference>